<dbReference type="InterPro" id="IPR023210">
    <property type="entry name" value="NADP_OxRdtase_dom"/>
</dbReference>
<evidence type="ECO:0000313" key="2">
    <source>
        <dbReference type="EMBL" id="CAI4029787.1"/>
    </source>
</evidence>
<dbReference type="Gene3D" id="3.20.20.100">
    <property type="entry name" value="NADP-dependent oxidoreductase domain"/>
    <property type="match status" value="1"/>
</dbReference>
<gene>
    <name evidence="2" type="ORF">DNFV4_00205</name>
</gene>
<dbReference type="PANTHER" id="PTHR43312:SF1">
    <property type="entry name" value="NADP-DEPENDENT OXIDOREDUCTASE DOMAIN-CONTAINING PROTEIN"/>
    <property type="match status" value="1"/>
</dbReference>
<reference evidence="2" key="1">
    <citation type="submission" date="2022-10" db="EMBL/GenBank/DDBJ databases">
        <authorList>
            <person name="Koch H."/>
        </authorList>
    </citation>
    <scope>NUCLEOTIDE SEQUENCE</scope>
    <source>
        <strain evidence="2">DNF</strain>
    </source>
</reference>
<protein>
    <submittedName>
        <fullName evidence="2">Aldo/keto reductase</fullName>
    </submittedName>
</protein>
<dbReference type="AlphaFoldDB" id="A0AA86MVK5"/>
<dbReference type="Pfam" id="PF00248">
    <property type="entry name" value="Aldo_ket_red"/>
    <property type="match status" value="1"/>
</dbReference>
<keyword evidence="3" id="KW-1185">Reference proteome</keyword>
<dbReference type="Proteomes" id="UP001179121">
    <property type="component" value="Chromosome"/>
</dbReference>
<evidence type="ECO:0000313" key="3">
    <source>
        <dbReference type="Proteomes" id="UP001179121"/>
    </source>
</evidence>
<dbReference type="PANTHER" id="PTHR43312">
    <property type="entry name" value="D-THREO-ALDOSE 1-DEHYDROGENASE"/>
    <property type="match status" value="1"/>
</dbReference>
<dbReference type="InterPro" id="IPR006311">
    <property type="entry name" value="TAT_signal"/>
</dbReference>
<name>A0AA86MVK5_9BACT</name>
<dbReference type="SUPFAM" id="SSF51430">
    <property type="entry name" value="NAD(P)-linked oxidoreductase"/>
    <property type="match status" value="1"/>
</dbReference>
<dbReference type="InterPro" id="IPR053135">
    <property type="entry name" value="AKR2_Oxidoreductase"/>
</dbReference>
<dbReference type="InterPro" id="IPR036812">
    <property type="entry name" value="NAD(P)_OxRdtase_dom_sf"/>
</dbReference>
<evidence type="ECO:0000259" key="1">
    <source>
        <dbReference type="Pfam" id="PF00248"/>
    </source>
</evidence>
<accession>A0AA86MVK5</accession>
<dbReference type="KEGG" id="nti:DNFV4_00205"/>
<sequence>MDQDNTSRGDDSIMKLDRRQVLKGMGLLGSALAAGNVTEMTRVFAGMEKGEGGKATGGLPHRPLGRTGVQVPILVLGGGHLIKQSDEEGTKIVHEAIEAGLTFFDNAWDYYNNRSEEVMGKALQGKRQRVFLMTKMCTHGRGKDIGLLHLEQSLRRLRTDYLDLWQIHEVGCQDDPDLIFRPGGAAEALLQAKQQGKVRFIGFTGHKDPAVHLNILKHDFPFDTCQLPLNVFDASYQSFERLVLPELTRRGIAPLGMKSLCGKGEPIKQGVVTVEEAIRYVLSLPIVSLVSGIDSREVLRQNLAIARRFVPMTEQEMEALRRRVAGAAADGRFENYKTDRLWSCDRPEVEQRFGPLERM</sequence>
<dbReference type="PROSITE" id="PS51318">
    <property type="entry name" value="TAT"/>
    <property type="match status" value="1"/>
</dbReference>
<dbReference type="EMBL" id="OX365700">
    <property type="protein sequence ID" value="CAI4029787.1"/>
    <property type="molecule type" value="Genomic_DNA"/>
</dbReference>
<organism evidence="2 3">
    <name type="scientific">Nitrospira tepida</name>
    <dbReference type="NCBI Taxonomy" id="2973512"/>
    <lineage>
        <taxon>Bacteria</taxon>
        <taxon>Pseudomonadati</taxon>
        <taxon>Nitrospirota</taxon>
        <taxon>Nitrospiria</taxon>
        <taxon>Nitrospirales</taxon>
        <taxon>Nitrospiraceae</taxon>
        <taxon>Nitrospira</taxon>
    </lineage>
</organism>
<dbReference type="CDD" id="cd19100">
    <property type="entry name" value="AKR_unchar"/>
    <property type="match status" value="1"/>
</dbReference>
<feature type="domain" description="NADP-dependent oxidoreductase" evidence="1">
    <location>
        <begin position="74"/>
        <end position="253"/>
    </location>
</feature>
<proteinExistence type="predicted"/>